<gene>
    <name evidence="2" type="ORF">CK203_043546</name>
</gene>
<comment type="caution">
    <text evidence="2">The sequence shown here is derived from an EMBL/GenBank/DDBJ whole genome shotgun (WGS) entry which is preliminary data.</text>
</comment>
<organism evidence="2 3">
    <name type="scientific">Vitis vinifera</name>
    <name type="common">Grape</name>
    <dbReference type="NCBI Taxonomy" id="29760"/>
    <lineage>
        <taxon>Eukaryota</taxon>
        <taxon>Viridiplantae</taxon>
        <taxon>Streptophyta</taxon>
        <taxon>Embryophyta</taxon>
        <taxon>Tracheophyta</taxon>
        <taxon>Spermatophyta</taxon>
        <taxon>Magnoliopsida</taxon>
        <taxon>eudicotyledons</taxon>
        <taxon>Gunneridae</taxon>
        <taxon>Pentapetalae</taxon>
        <taxon>rosids</taxon>
        <taxon>Vitales</taxon>
        <taxon>Vitaceae</taxon>
        <taxon>Viteae</taxon>
        <taxon>Vitis</taxon>
    </lineage>
</organism>
<accession>A0A438HRB2</accession>
<proteinExistence type="predicted"/>
<evidence type="ECO:0000313" key="2">
    <source>
        <dbReference type="EMBL" id="RVW87001.1"/>
    </source>
</evidence>
<sequence length="67" mass="7494">MEQPPASKMGVRKLRLLLHMLFFFSSSLSPSQTRLVSGFDLKIDRMISKKGKRKKMRKRVGGGGEGG</sequence>
<dbReference type="Proteomes" id="UP000288805">
    <property type="component" value="Unassembled WGS sequence"/>
</dbReference>
<reference evidence="2 3" key="1">
    <citation type="journal article" date="2018" name="PLoS Genet.">
        <title>Population sequencing reveals clonal diversity and ancestral inbreeding in the grapevine cultivar Chardonnay.</title>
        <authorList>
            <person name="Roach M.J."/>
            <person name="Johnson D.L."/>
            <person name="Bohlmann J."/>
            <person name="van Vuuren H.J."/>
            <person name="Jones S.J."/>
            <person name="Pretorius I.S."/>
            <person name="Schmidt S.A."/>
            <person name="Borneman A.R."/>
        </authorList>
    </citation>
    <scope>NUCLEOTIDE SEQUENCE [LARGE SCALE GENOMIC DNA]</scope>
    <source>
        <strain evidence="3">cv. Chardonnay</strain>
        <tissue evidence="2">Leaf</tissue>
    </source>
</reference>
<name>A0A438HRB2_VITVI</name>
<evidence type="ECO:0000313" key="3">
    <source>
        <dbReference type="Proteomes" id="UP000288805"/>
    </source>
</evidence>
<feature type="chain" id="PRO_5019229273" evidence="1">
    <location>
        <begin position="34"/>
        <end position="67"/>
    </location>
</feature>
<protein>
    <submittedName>
        <fullName evidence="2">Uncharacterized protein</fullName>
    </submittedName>
</protein>
<evidence type="ECO:0000256" key="1">
    <source>
        <dbReference type="SAM" id="SignalP"/>
    </source>
</evidence>
<dbReference type="EMBL" id="QGNW01000188">
    <property type="protein sequence ID" value="RVW87001.1"/>
    <property type="molecule type" value="Genomic_DNA"/>
</dbReference>
<feature type="signal peptide" evidence="1">
    <location>
        <begin position="1"/>
        <end position="33"/>
    </location>
</feature>
<dbReference type="AlphaFoldDB" id="A0A438HRB2"/>
<keyword evidence="1" id="KW-0732">Signal</keyword>